<dbReference type="PRINTS" id="PR00502">
    <property type="entry name" value="NUDIXFAMILY"/>
</dbReference>
<evidence type="ECO:0000256" key="3">
    <source>
        <dbReference type="RuleBase" id="RU003476"/>
    </source>
</evidence>
<reference evidence="5 6" key="1">
    <citation type="journal article" date="2016" name="Nat. Commun.">
        <title>Thousands of microbial genomes shed light on interconnected biogeochemical processes in an aquifer system.</title>
        <authorList>
            <person name="Anantharaman K."/>
            <person name="Brown C.T."/>
            <person name="Hug L.A."/>
            <person name="Sharon I."/>
            <person name="Castelle C.J."/>
            <person name="Probst A.J."/>
            <person name="Thomas B.C."/>
            <person name="Singh A."/>
            <person name="Wilkins M.J."/>
            <person name="Karaoz U."/>
            <person name="Brodie E.L."/>
            <person name="Williams K.H."/>
            <person name="Hubbard S.S."/>
            <person name="Banfield J.F."/>
        </authorList>
    </citation>
    <scope>NUCLEOTIDE SEQUENCE [LARGE SCALE GENOMIC DNA]</scope>
</reference>
<name>A0A1F4URT8_UNCKA</name>
<evidence type="ECO:0000259" key="4">
    <source>
        <dbReference type="PROSITE" id="PS51462"/>
    </source>
</evidence>
<comment type="caution">
    <text evidence="5">The sequence shown here is derived from an EMBL/GenBank/DDBJ whole genome shotgun (WGS) entry which is preliminary data.</text>
</comment>
<evidence type="ECO:0000313" key="5">
    <source>
        <dbReference type="EMBL" id="OGC47675.1"/>
    </source>
</evidence>
<proteinExistence type="inferred from homology"/>
<dbReference type="InterPro" id="IPR020476">
    <property type="entry name" value="Nudix_hydrolase"/>
</dbReference>
<comment type="similarity">
    <text evidence="3">Belongs to the Nudix hydrolase family.</text>
</comment>
<evidence type="ECO:0000256" key="1">
    <source>
        <dbReference type="ARBA" id="ARBA00001946"/>
    </source>
</evidence>
<dbReference type="InterPro" id="IPR000086">
    <property type="entry name" value="NUDIX_hydrolase_dom"/>
</dbReference>
<comment type="cofactor">
    <cofactor evidence="1">
        <name>Mg(2+)</name>
        <dbReference type="ChEBI" id="CHEBI:18420"/>
    </cofactor>
</comment>
<dbReference type="SUPFAM" id="SSF55811">
    <property type="entry name" value="Nudix"/>
    <property type="match status" value="1"/>
</dbReference>
<organism evidence="5 6">
    <name type="scientific">candidate division WWE3 bacterium RIFCSPHIGHO2_01_FULL_42_13</name>
    <dbReference type="NCBI Taxonomy" id="1802617"/>
    <lineage>
        <taxon>Bacteria</taxon>
        <taxon>Katanobacteria</taxon>
    </lineage>
</organism>
<keyword evidence="2 3" id="KW-0378">Hydrolase</keyword>
<dbReference type="PANTHER" id="PTHR43046">
    <property type="entry name" value="GDP-MANNOSE MANNOSYL HYDROLASE"/>
    <property type="match status" value="1"/>
</dbReference>
<evidence type="ECO:0000256" key="2">
    <source>
        <dbReference type="ARBA" id="ARBA00022801"/>
    </source>
</evidence>
<dbReference type="PROSITE" id="PS51462">
    <property type="entry name" value="NUDIX"/>
    <property type="match status" value="1"/>
</dbReference>
<sequence>MLPEYENLPYRKGVDVYVMDKNGNFLIVRKSRYDENQWGLAGGGVDEGESVEECVTRELKEELGSTKFEILFRVPFSLKYNFPDDLIKHEKEEGKSMYKGQVKEQFLALFTGDHKEIRPQESELKQIKWVGPEEIEKHFVFEGQTENLRHVLEEFKKHGFLNYN</sequence>
<dbReference type="Proteomes" id="UP000176608">
    <property type="component" value="Unassembled WGS sequence"/>
</dbReference>
<dbReference type="PANTHER" id="PTHR43046:SF14">
    <property type="entry name" value="MUTT_NUDIX FAMILY PROTEIN"/>
    <property type="match status" value="1"/>
</dbReference>
<protein>
    <recommendedName>
        <fullName evidence="4">Nudix hydrolase domain-containing protein</fullName>
    </recommendedName>
</protein>
<dbReference type="InterPro" id="IPR015797">
    <property type="entry name" value="NUDIX_hydrolase-like_dom_sf"/>
</dbReference>
<gene>
    <name evidence="5" type="ORF">A2886_02770</name>
</gene>
<dbReference type="GO" id="GO:0016787">
    <property type="term" value="F:hydrolase activity"/>
    <property type="evidence" value="ECO:0007669"/>
    <property type="project" value="UniProtKB-KW"/>
</dbReference>
<dbReference type="Gene3D" id="3.90.79.10">
    <property type="entry name" value="Nucleoside Triphosphate Pyrophosphohydrolase"/>
    <property type="match status" value="1"/>
</dbReference>
<dbReference type="InterPro" id="IPR020084">
    <property type="entry name" value="NUDIX_hydrolase_CS"/>
</dbReference>
<dbReference type="Pfam" id="PF00293">
    <property type="entry name" value="NUDIX"/>
    <property type="match status" value="1"/>
</dbReference>
<dbReference type="STRING" id="1802617.A2886_02770"/>
<dbReference type="PROSITE" id="PS00893">
    <property type="entry name" value="NUDIX_BOX"/>
    <property type="match status" value="1"/>
</dbReference>
<accession>A0A1F4URT8</accession>
<dbReference type="AlphaFoldDB" id="A0A1F4URT8"/>
<dbReference type="EMBL" id="MEVA01000006">
    <property type="protein sequence ID" value="OGC47675.1"/>
    <property type="molecule type" value="Genomic_DNA"/>
</dbReference>
<feature type="domain" description="Nudix hydrolase" evidence="4">
    <location>
        <begin position="9"/>
        <end position="152"/>
    </location>
</feature>
<evidence type="ECO:0000313" key="6">
    <source>
        <dbReference type="Proteomes" id="UP000176608"/>
    </source>
</evidence>